<feature type="transmembrane region" description="Helical" evidence="5">
    <location>
        <begin position="12"/>
        <end position="31"/>
    </location>
</feature>
<feature type="transmembrane region" description="Helical" evidence="5">
    <location>
        <begin position="221"/>
        <end position="237"/>
    </location>
</feature>
<dbReference type="Gene3D" id="1.20.1540.10">
    <property type="entry name" value="Rhomboid-like"/>
    <property type="match status" value="1"/>
</dbReference>
<reference evidence="6 7" key="1">
    <citation type="submission" date="2024-06" db="EMBL/GenBank/DDBJ databases">
        <title>Halorubrum miltondacostae sp. nov., a potential PHA producer isolated from an inland solar saltern in Rio Maior, Portugal.</title>
        <authorList>
            <person name="Albuquerque L."/>
            <person name="Viver T."/>
            <person name="Barroso C."/>
            <person name="Claudino R."/>
            <person name="Galvan M."/>
            <person name="Simoes G."/>
            <person name="Lobo Da Cunha A."/>
            <person name="Egas C."/>
        </authorList>
    </citation>
    <scope>NUCLEOTIDE SEQUENCE [LARGE SCALE GENOMIC DNA]</scope>
    <source>
        <strain evidence="6 7">RMP-11</strain>
    </source>
</reference>
<gene>
    <name evidence="6" type="ORF">ABNG04_16985</name>
</gene>
<feature type="transmembrane region" description="Helical" evidence="5">
    <location>
        <begin position="257"/>
        <end position="281"/>
    </location>
</feature>
<proteinExistence type="predicted"/>
<evidence type="ECO:0000256" key="4">
    <source>
        <dbReference type="ARBA" id="ARBA00023136"/>
    </source>
</evidence>
<evidence type="ECO:0000256" key="2">
    <source>
        <dbReference type="ARBA" id="ARBA00022692"/>
    </source>
</evidence>
<feature type="transmembrane region" description="Helical" evidence="5">
    <location>
        <begin position="354"/>
        <end position="375"/>
    </location>
</feature>
<evidence type="ECO:0000313" key="7">
    <source>
        <dbReference type="Proteomes" id="UP001567572"/>
    </source>
</evidence>
<protein>
    <submittedName>
        <fullName evidence="6">Rhomboid family protein</fullName>
    </submittedName>
</protein>
<accession>A0ABD5MAF4</accession>
<keyword evidence="7" id="KW-1185">Reference proteome</keyword>
<dbReference type="InterPro" id="IPR035952">
    <property type="entry name" value="Rhomboid-like_sf"/>
</dbReference>
<name>A0ABD5MAF4_9EURY</name>
<evidence type="ECO:0000256" key="5">
    <source>
        <dbReference type="SAM" id="Phobius"/>
    </source>
</evidence>
<dbReference type="EMBL" id="JBEDNY010000008">
    <property type="protein sequence ID" value="MEZ3165534.1"/>
    <property type="molecule type" value="Genomic_DNA"/>
</dbReference>
<keyword evidence="3 5" id="KW-1133">Transmembrane helix</keyword>
<comment type="subcellular location">
    <subcellularLocation>
        <location evidence="1">Membrane</location>
        <topology evidence="1">Multi-pass membrane protein</topology>
    </subcellularLocation>
</comment>
<organism evidence="6 7">
    <name type="scientific">Halorubrum miltondacostae</name>
    <dbReference type="NCBI Taxonomy" id="3076378"/>
    <lineage>
        <taxon>Archaea</taxon>
        <taxon>Methanobacteriati</taxon>
        <taxon>Methanobacteriota</taxon>
        <taxon>Stenosarchaea group</taxon>
        <taxon>Halobacteria</taxon>
        <taxon>Halobacteriales</taxon>
        <taxon>Haloferacaceae</taxon>
        <taxon>Halorubrum</taxon>
    </lineage>
</organism>
<evidence type="ECO:0000256" key="1">
    <source>
        <dbReference type="ARBA" id="ARBA00004141"/>
    </source>
</evidence>
<comment type="caution">
    <text evidence="6">The sequence shown here is derived from an EMBL/GenBank/DDBJ whole genome shotgun (WGS) entry which is preliminary data.</text>
</comment>
<feature type="transmembrane region" description="Helical" evidence="5">
    <location>
        <begin position="43"/>
        <end position="67"/>
    </location>
</feature>
<evidence type="ECO:0000256" key="3">
    <source>
        <dbReference type="ARBA" id="ARBA00022989"/>
    </source>
</evidence>
<dbReference type="RefSeq" id="WP_371163554.1">
    <property type="nucleotide sequence ID" value="NZ_JBEDNX010000011.1"/>
</dbReference>
<evidence type="ECO:0000313" key="6">
    <source>
        <dbReference type="EMBL" id="MEZ3165534.1"/>
    </source>
</evidence>
<dbReference type="GO" id="GO:0016020">
    <property type="term" value="C:membrane"/>
    <property type="evidence" value="ECO:0007669"/>
    <property type="project" value="UniProtKB-SubCell"/>
</dbReference>
<dbReference type="AlphaFoldDB" id="A0ABD5MAF4"/>
<feature type="transmembrane region" description="Helical" evidence="5">
    <location>
        <begin position="185"/>
        <end position="214"/>
    </location>
</feature>
<dbReference type="Proteomes" id="UP001567572">
    <property type="component" value="Unassembled WGS sequence"/>
</dbReference>
<keyword evidence="2 5" id="KW-0812">Transmembrane</keyword>
<dbReference type="SUPFAM" id="SSF144091">
    <property type="entry name" value="Rhomboid-like"/>
    <property type="match status" value="1"/>
</dbReference>
<feature type="transmembrane region" description="Helical" evidence="5">
    <location>
        <begin position="325"/>
        <end position="348"/>
    </location>
</feature>
<feature type="transmembrane region" description="Helical" evidence="5">
    <location>
        <begin position="403"/>
        <end position="423"/>
    </location>
</feature>
<keyword evidence="4 5" id="KW-0472">Membrane</keyword>
<sequence>MVAEALTSDAVHLAAGGVGVVVALAAVYLADRQGGGWMRALRARLLWGVPWGTLLVIAGVIGVYLFVQSGIDDPNRPVVIPFRSWSYFYPQGIVWSSFAHASRGHVTGNLLSALVAGGLAEYAYGHFPEGREVDDGDGFSVRLRRLTARLRRLPEGVTHLPSRIAAVESPGANPYVRAFLIVPGAAVAFGLASALFALGPVVGFSLVVFAYWGFALVSRPVAALVAMAGTTLVGVLYDAVRVPVAFAEASPSYGVPGWANVAIQGHALGLIGGALVAVLLFRRRARARSEEGSDGAGGAGRWSNHPLASADEVGSVASPTERSAIVVFGALLLFGASRRLWAVYWYLGNERYELYRAVGVGLLALLAAIVAVAAVSRDEPIWPSRAVPEPETIRGGIRSATPAAVGTLLLVAALAAVAGPGIVPNLVAVDDSDLPGDPIEVEGYQVTYAENVEDRLVSVVDVEAFGRSTSVNTSGVIVSNPDREIWTTAVSKGNLAFWGYRAVDVGGTGWRETVWVQRVGWVAVNGGPTYRVDAVRNETRRTLFTSDPARAEPRIDGRSVVVAATPDGFELSVVGGSGNNVTAPLPAANESVTVRGITLLREEGAVFAERGETRVRVAYRERYEGRQ</sequence>